<dbReference type="AlphaFoldDB" id="A0A1J1JJE2"/>
<reference evidence="1" key="1">
    <citation type="submission" date="2015-09" db="EMBL/GenBank/DDBJ databases">
        <authorList>
            <person name="Jackson K.R."/>
            <person name="Lunt B.L."/>
            <person name="Fisher J.N.B."/>
            <person name="Gardner A.V."/>
            <person name="Bailey M.E."/>
            <person name="Deus L.M."/>
            <person name="Earl A.S."/>
            <person name="Gibby P.D."/>
            <person name="Hartmann K.A."/>
            <person name="Liu J.E."/>
            <person name="Manci A.M."/>
            <person name="Nielsen D.A."/>
            <person name="Solomon M.B."/>
            <person name="Breakwell D.P."/>
            <person name="Burnett S.H."/>
            <person name="Grose J.H."/>
        </authorList>
    </citation>
    <scope>NUCLEOTIDE SEQUENCE</scope>
    <source>
        <strain evidence="1">7805</strain>
    </source>
</reference>
<protein>
    <submittedName>
        <fullName evidence="1">Uncharacterized protein</fullName>
    </submittedName>
</protein>
<gene>
    <name evidence="1" type="ORF">PLAM_3656</name>
</gene>
<evidence type="ECO:0000313" key="1">
    <source>
        <dbReference type="EMBL" id="CUM61622.1"/>
    </source>
</evidence>
<dbReference type="EMBL" id="LO018304">
    <property type="protein sequence ID" value="CUM61622.1"/>
    <property type="molecule type" value="Genomic_DNA"/>
</dbReference>
<accession>A0A1J1JJE2</accession>
<sequence length="144" mass="16826">MEDYQSAFLQRHKDTEILCSSNRKVAAMHFGGVTIECLLKSMILASLPKSAKREWKTDSNNHGHTITNPGHSFQDALKRHHKLYDRVQKIPQVMKWLVTVENPKNQHFIDMRYDGSEPNDEDYKQWLSAYKSLIGWLQRQATQL</sequence>
<dbReference type="RefSeq" id="WP_227350378.1">
    <property type="nucleotide sequence ID" value="NZ_JBIIEP010000007.1"/>
</dbReference>
<dbReference type="GeneID" id="77287704"/>
<name>A0A1J1JJE2_PLAAG</name>
<proteinExistence type="predicted"/>
<organism evidence="1">
    <name type="scientific">Planktothrix agardhii</name>
    <name type="common">Oscillatoria agardhii</name>
    <dbReference type="NCBI Taxonomy" id="1160"/>
    <lineage>
        <taxon>Bacteria</taxon>
        <taxon>Bacillati</taxon>
        <taxon>Cyanobacteriota</taxon>
        <taxon>Cyanophyceae</taxon>
        <taxon>Oscillatoriophycideae</taxon>
        <taxon>Oscillatoriales</taxon>
        <taxon>Microcoleaceae</taxon>
        <taxon>Planktothrix</taxon>
    </lineage>
</organism>